<feature type="transmembrane region" description="Helical" evidence="1">
    <location>
        <begin position="123"/>
        <end position="150"/>
    </location>
</feature>
<evidence type="ECO:0000313" key="3">
    <source>
        <dbReference type="Proteomes" id="UP000615326"/>
    </source>
</evidence>
<feature type="transmembrane region" description="Helical" evidence="1">
    <location>
        <begin position="292"/>
        <end position="323"/>
    </location>
</feature>
<comment type="caution">
    <text evidence="2">The sequence shown here is derived from an EMBL/GenBank/DDBJ whole genome shotgun (WGS) entry which is preliminary data.</text>
</comment>
<keyword evidence="3" id="KW-1185">Reference proteome</keyword>
<feature type="transmembrane region" description="Helical" evidence="1">
    <location>
        <begin position="45"/>
        <end position="67"/>
    </location>
</feature>
<feature type="transmembrane region" description="Helical" evidence="1">
    <location>
        <begin position="250"/>
        <end position="271"/>
    </location>
</feature>
<keyword evidence="1" id="KW-1133">Transmembrane helix</keyword>
<gene>
    <name evidence="2" type="ORF">GOB84_11025</name>
</gene>
<organism evidence="2 3">
    <name type="scientific">Acetobacter fallax</name>
    <dbReference type="NCBI Taxonomy" id="1737473"/>
    <lineage>
        <taxon>Bacteria</taxon>
        <taxon>Pseudomonadati</taxon>
        <taxon>Pseudomonadota</taxon>
        <taxon>Alphaproteobacteria</taxon>
        <taxon>Acetobacterales</taxon>
        <taxon>Acetobacteraceae</taxon>
        <taxon>Acetobacter</taxon>
    </lineage>
</organism>
<accession>A0ABX0KD72</accession>
<protein>
    <submittedName>
        <fullName evidence="2">Uncharacterized protein</fullName>
    </submittedName>
</protein>
<reference evidence="2 3" key="1">
    <citation type="journal article" date="2020" name="Int. J. Syst. Evol. Microbiol.">
        <title>Novel acetic acid bacteria from cider fermentations: Acetobacter conturbans sp. nov. and Acetobacter fallax sp. nov.</title>
        <authorList>
            <person name="Sombolestani A.S."/>
            <person name="Cleenwerck I."/>
            <person name="Cnockaert M."/>
            <person name="Borremans W."/>
            <person name="Wieme A.D."/>
            <person name="De Vuyst L."/>
            <person name="Vandamme P."/>
        </authorList>
    </citation>
    <scope>NUCLEOTIDE SEQUENCE [LARGE SCALE GENOMIC DNA]</scope>
    <source>
        <strain evidence="2 3">LMG 1637</strain>
    </source>
</reference>
<evidence type="ECO:0000313" key="2">
    <source>
        <dbReference type="EMBL" id="NHO33081.1"/>
    </source>
</evidence>
<dbReference type="Proteomes" id="UP000615326">
    <property type="component" value="Unassembled WGS sequence"/>
</dbReference>
<dbReference type="EMBL" id="WOSW01000020">
    <property type="protein sequence ID" value="NHO33081.1"/>
    <property type="molecule type" value="Genomic_DNA"/>
</dbReference>
<name>A0ABX0KD72_9PROT</name>
<sequence length="415" mass="43520">MASFAEILLFLTLCWPFLAGIALIATGRPGTDESGTDHDTVMLRLPFAVIGLLLTVLNLPLAVYMTVTGSSTAHFWLIETPVAVLGSMILYGGLLSENLALCPRTGRSLAVLERARPFWTTGLIVVAVFFADPLAKMAILLLASILRVLLIDGGQGRAVAGWTVLRTKASGALLVLAGLLCPGTSASGVLAGIGYAVLTGLFPVSAFPEEADNARLPDIRNMGETVRASAGALLLASVLSASPLPSESSAIFSLTLISFGFVTVFVTSFRMQFAGASADIRLSQGLNVSQGCLALGAIAAGLNLPMVTCFALIPPVLTLPWLARSEMTAASDLSGRLAEWTAGLLPFITVLIILYVMTTYSVILALALTIIVLPAIRRGGRDLIPLMNGIRPGAFSRSTVAQRDAPISSVPELRD</sequence>
<proteinExistence type="predicted"/>
<evidence type="ECO:0000256" key="1">
    <source>
        <dbReference type="SAM" id="Phobius"/>
    </source>
</evidence>
<dbReference type="RefSeq" id="WP_173577609.1">
    <property type="nucleotide sequence ID" value="NZ_WOSW01000020.1"/>
</dbReference>
<feature type="transmembrane region" description="Helical" evidence="1">
    <location>
        <begin position="171"/>
        <end position="198"/>
    </location>
</feature>
<feature type="transmembrane region" description="Helical" evidence="1">
    <location>
        <begin position="7"/>
        <end position="25"/>
    </location>
</feature>
<keyword evidence="1" id="KW-0472">Membrane</keyword>
<feature type="transmembrane region" description="Helical" evidence="1">
    <location>
        <begin position="74"/>
        <end position="94"/>
    </location>
</feature>
<keyword evidence="1" id="KW-0812">Transmembrane</keyword>
<feature type="transmembrane region" description="Helical" evidence="1">
    <location>
        <begin position="343"/>
        <end position="376"/>
    </location>
</feature>